<dbReference type="Proteomes" id="UP000199648">
    <property type="component" value="Unassembled WGS sequence"/>
</dbReference>
<dbReference type="OrthoDB" id="9803036at2"/>
<dbReference type="RefSeq" id="WP_092997947.1">
    <property type="nucleotide sequence ID" value="NZ_FMWD01000008.1"/>
</dbReference>
<dbReference type="STRING" id="415747.SAMN03097708_02602"/>
<gene>
    <name evidence="1" type="ORF">SAMN03097708_02602</name>
</gene>
<dbReference type="SUPFAM" id="SSF51161">
    <property type="entry name" value="Trimeric LpxA-like enzymes"/>
    <property type="match status" value="1"/>
</dbReference>
<name>A0A1G5QRM5_9GAMM</name>
<evidence type="ECO:0000313" key="2">
    <source>
        <dbReference type="Proteomes" id="UP000199648"/>
    </source>
</evidence>
<dbReference type="PANTHER" id="PTHR13061">
    <property type="entry name" value="DYNACTIN SUBUNIT P25"/>
    <property type="match status" value="1"/>
</dbReference>
<dbReference type="InterPro" id="IPR011004">
    <property type="entry name" value="Trimer_LpxA-like_sf"/>
</dbReference>
<sequence length="173" mass="18420">MIRVFRDFTPAIDATAYVDEAAVVIGNVTIGPQSSIWPGVVLRGDVNAIHVGARTSIQDGTVLHVTHDHDQAPGGFPCRVGDEVTVGHNVTLHGCTVEDRCLIGMGAIVLDGAVVRSGALLAAGSLVPPGRDLEGGYLWLGSPVRRGRVLSTEERERFTYQAAQYVSLAEAYR</sequence>
<accession>A0A1G5QRM5</accession>
<evidence type="ECO:0000313" key="1">
    <source>
        <dbReference type="EMBL" id="SCZ64296.1"/>
    </source>
</evidence>
<dbReference type="AlphaFoldDB" id="A0A1G5QRM5"/>
<reference evidence="1 2" key="1">
    <citation type="submission" date="2016-10" db="EMBL/GenBank/DDBJ databases">
        <authorList>
            <person name="de Groot N.N."/>
        </authorList>
    </citation>
    <scope>NUCLEOTIDE SEQUENCE [LARGE SCALE GENOMIC DNA]</scope>
    <source>
        <strain evidence="1 2">HLD2</strain>
    </source>
</reference>
<protein>
    <submittedName>
        <fullName evidence="1">Carbonic anhydrase or acetyltransferase, isoleucine patch superfamily</fullName>
    </submittedName>
</protein>
<dbReference type="EMBL" id="FMWD01000008">
    <property type="protein sequence ID" value="SCZ64296.1"/>
    <property type="molecule type" value="Genomic_DNA"/>
</dbReference>
<dbReference type="InterPro" id="IPR047324">
    <property type="entry name" value="LbH_gamma_CA-like"/>
</dbReference>
<proteinExistence type="predicted"/>
<dbReference type="Gene3D" id="2.160.10.10">
    <property type="entry name" value="Hexapeptide repeat proteins"/>
    <property type="match status" value="1"/>
</dbReference>
<dbReference type="PANTHER" id="PTHR13061:SF56">
    <property type="entry name" value="PROTEIN YRDA"/>
    <property type="match status" value="1"/>
</dbReference>
<dbReference type="CDD" id="cd04645">
    <property type="entry name" value="LbH_gamma_CA_like"/>
    <property type="match status" value="1"/>
</dbReference>
<keyword evidence="2" id="KW-1185">Reference proteome</keyword>
<organism evidence="1 2">
    <name type="scientific">Thiohalomonas denitrificans</name>
    <dbReference type="NCBI Taxonomy" id="415747"/>
    <lineage>
        <taxon>Bacteria</taxon>
        <taxon>Pseudomonadati</taxon>
        <taxon>Pseudomonadota</taxon>
        <taxon>Gammaproteobacteria</taxon>
        <taxon>Thiohalomonadales</taxon>
        <taxon>Thiohalomonadaceae</taxon>
        <taxon>Thiohalomonas</taxon>
    </lineage>
</organism>
<dbReference type="GO" id="GO:0016740">
    <property type="term" value="F:transferase activity"/>
    <property type="evidence" value="ECO:0007669"/>
    <property type="project" value="UniProtKB-KW"/>
</dbReference>
<dbReference type="InterPro" id="IPR050484">
    <property type="entry name" value="Transf_Hexapept/Carb_Anhydrase"/>
</dbReference>
<keyword evidence="1" id="KW-0808">Transferase</keyword>